<dbReference type="InterPro" id="IPR004474">
    <property type="entry name" value="LytR_CpsA_psr"/>
</dbReference>
<dbReference type="STRING" id="1531429.JI75_05520"/>
<accession>A0A0A8B5X1</accession>
<reference evidence="5" key="1">
    <citation type="submission" date="2014-08" db="EMBL/GenBank/DDBJ databases">
        <title>Coriobacteriaceae sp. complete genome.</title>
        <authorList>
            <person name="Looft T."/>
            <person name="Bayles D.O."/>
            <person name="Stanton T.B."/>
        </authorList>
    </citation>
    <scope>NUCLEOTIDE SEQUENCE [LARGE SCALE GENOMIC DNA]</scope>
    <source>
        <strain evidence="5">68-1-3</strain>
    </source>
</reference>
<proteinExistence type="inferred from homology"/>
<dbReference type="AlphaFoldDB" id="A0A0A8B5X1"/>
<keyword evidence="2" id="KW-1133">Transmembrane helix</keyword>
<gene>
    <name evidence="4" type="ORF">JI75_05520</name>
</gene>
<dbReference type="PANTHER" id="PTHR33392">
    <property type="entry name" value="POLYISOPRENYL-TEICHOIC ACID--PEPTIDOGLYCAN TEICHOIC ACID TRANSFERASE TAGU"/>
    <property type="match status" value="1"/>
</dbReference>
<reference evidence="4 5" key="2">
    <citation type="journal article" date="2015" name="Genome Announc.">
        <title>Complete Genome Sequence of Coriobacteriaceae Strain 68-1-3, a Novel Mucus-Degrading Isolate from the Swine Intestinal Tract.</title>
        <authorList>
            <person name="Looft T."/>
            <person name="Bayles D.O."/>
            <person name="Alt D.P."/>
            <person name="Stanton T.B."/>
        </authorList>
    </citation>
    <scope>NUCLEOTIDE SEQUENCE [LARGE SCALE GENOMIC DNA]</scope>
    <source>
        <strain evidence="4 5">68-1-3</strain>
    </source>
</reference>
<feature type="transmembrane region" description="Helical" evidence="2">
    <location>
        <begin position="22"/>
        <end position="45"/>
    </location>
</feature>
<evidence type="ECO:0000313" key="4">
    <source>
        <dbReference type="EMBL" id="AJC12203.1"/>
    </source>
</evidence>
<evidence type="ECO:0000259" key="3">
    <source>
        <dbReference type="Pfam" id="PF03816"/>
    </source>
</evidence>
<dbReference type="KEGG" id="cbac:JI75_05520"/>
<dbReference type="Proteomes" id="UP000031121">
    <property type="component" value="Chromosome"/>
</dbReference>
<organism evidence="4 5">
    <name type="scientific">Berryella intestinalis</name>
    <dbReference type="NCBI Taxonomy" id="1531429"/>
    <lineage>
        <taxon>Bacteria</taxon>
        <taxon>Bacillati</taxon>
        <taxon>Actinomycetota</taxon>
        <taxon>Coriobacteriia</taxon>
        <taxon>Eggerthellales</taxon>
        <taxon>Eggerthellaceae</taxon>
        <taxon>Berryella</taxon>
    </lineage>
</organism>
<dbReference type="EMBL" id="CP009302">
    <property type="protein sequence ID" value="AJC12203.1"/>
    <property type="molecule type" value="Genomic_DNA"/>
</dbReference>
<dbReference type="NCBIfam" id="TIGR00350">
    <property type="entry name" value="lytR_cpsA_psr"/>
    <property type="match status" value="1"/>
</dbReference>
<feature type="domain" description="Cell envelope-related transcriptional attenuator" evidence="3">
    <location>
        <begin position="99"/>
        <end position="246"/>
    </location>
</feature>
<keyword evidence="2" id="KW-0812">Transmembrane</keyword>
<evidence type="ECO:0000313" key="5">
    <source>
        <dbReference type="Proteomes" id="UP000031121"/>
    </source>
</evidence>
<dbReference type="InterPro" id="IPR050922">
    <property type="entry name" value="LytR/CpsA/Psr_CW_biosynth"/>
</dbReference>
<dbReference type="PANTHER" id="PTHR33392:SF6">
    <property type="entry name" value="POLYISOPRENYL-TEICHOIC ACID--PEPTIDOGLYCAN TEICHOIC ACID TRANSFERASE TAGU"/>
    <property type="match status" value="1"/>
</dbReference>
<sequence length="328" mass="34517">MYGSGQGAARPKKKKGSRARKVLLGILAAFLVLVIGAAAAVALYLNSLNSTISIKDSDEAMEIKEALQAPVASSNPNEADAYYTLLIGSDARSGDTASRSDVLILARVVPSEGKVTMVSIPRDTKVEIPGYGTQKINAAYAYGGVAGAVKAVSEFAGVPITHYAEVHFQELEDLVDILGGVYVDVPVSNDQTGASNTGVQLSAGYQLLNGEQALALARERYGYARGDFQRADNQRLVATAIMKQVLQTPALEMPSTIQRLAACVTTDMSVTDIIGLAQAYRSAGDLTVYSALAPSSTATIDGVSYVITDEAAWKTMMQKVDAGEDPGK</sequence>
<comment type="similarity">
    <text evidence="1">Belongs to the LytR/CpsA/Psr (LCP) family.</text>
</comment>
<evidence type="ECO:0000256" key="1">
    <source>
        <dbReference type="ARBA" id="ARBA00006068"/>
    </source>
</evidence>
<dbReference type="Pfam" id="PF03816">
    <property type="entry name" value="LytR_cpsA_psr"/>
    <property type="match status" value="1"/>
</dbReference>
<keyword evidence="5" id="KW-1185">Reference proteome</keyword>
<evidence type="ECO:0000256" key="2">
    <source>
        <dbReference type="SAM" id="Phobius"/>
    </source>
</evidence>
<dbReference type="HOGENOM" id="CLU_016455_3_1_11"/>
<protein>
    <submittedName>
        <fullName evidence="4">Transcriptional regulator</fullName>
    </submittedName>
</protein>
<keyword evidence="2" id="KW-0472">Membrane</keyword>
<dbReference type="Gene3D" id="3.40.630.190">
    <property type="entry name" value="LCP protein"/>
    <property type="match status" value="1"/>
</dbReference>
<name>A0A0A8B5X1_9ACTN</name>